<protein>
    <recommendedName>
        <fullName evidence="1">Tryptophan 2,3-dioxygenase</fullName>
        <shortName evidence="1">TDO</shortName>
        <ecNumber evidence="1">1.13.11.11</ecNumber>
    </recommendedName>
    <alternativeName>
        <fullName evidence="1">Tryptamin 2,3-dioxygenase</fullName>
    </alternativeName>
    <alternativeName>
        <fullName evidence="1">Tryptophan oxygenase</fullName>
        <shortName evidence="1">TO</shortName>
        <shortName evidence="1">TRPO</shortName>
    </alternativeName>
    <alternativeName>
        <fullName evidence="1">Tryptophan pyrrolase</fullName>
    </alternativeName>
    <alternativeName>
        <fullName evidence="1">Tryptophanase</fullName>
    </alternativeName>
</protein>
<dbReference type="PANTHER" id="PTHR10138:SF0">
    <property type="entry name" value="TRYPTOPHAN 2,3-DIOXYGENASE"/>
    <property type="match status" value="1"/>
</dbReference>
<feature type="binding site" evidence="1">
    <location>
        <position position="102"/>
    </location>
    <ligand>
        <name>substrate</name>
    </ligand>
</feature>
<dbReference type="GO" id="GO:0019441">
    <property type="term" value="P:L-tryptophan catabolic process to kynurenine"/>
    <property type="evidence" value="ECO:0007669"/>
    <property type="project" value="UniProtKB-UniRule"/>
</dbReference>
<dbReference type="Gene3D" id="1.20.58.480">
    <property type="match status" value="1"/>
</dbReference>
<keyword evidence="1" id="KW-0408">Iron</keyword>
<dbReference type="PANTHER" id="PTHR10138">
    <property type="entry name" value="TRYPTOPHAN 2,3-DIOXYGENASE"/>
    <property type="match status" value="1"/>
</dbReference>
<dbReference type="GO" id="GO:0046872">
    <property type="term" value="F:metal ion binding"/>
    <property type="evidence" value="ECO:0007669"/>
    <property type="project" value="UniProtKB-KW"/>
</dbReference>
<reference evidence="2 3" key="1">
    <citation type="submission" date="2017-11" db="EMBL/GenBank/DDBJ databases">
        <title>Rhodohalobacter 15182 sp. nov., isolated from a salt lake.</title>
        <authorList>
            <person name="Han S."/>
        </authorList>
    </citation>
    <scope>NUCLEOTIDE SEQUENCE [LARGE SCALE GENOMIC DNA]</scope>
    <source>
        <strain evidence="2 3">15182</strain>
    </source>
</reference>
<dbReference type="OrthoDB" id="9776847at2"/>
<comment type="subunit">
    <text evidence="1">Homotetramer.</text>
</comment>
<dbReference type="UniPathway" id="UPA00333">
    <property type="reaction ID" value="UER00453"/>
</dbReference>
<evidence type="ECO:0000256" key="1">
    <source>
        <dbReference type="HAMAP-Rule" id="MF_01972"/>
    </source>
</evidence>
<comment type="function">
    <text evidence="1">Heme-dependent dioxygenase that catalyzes the oxidative cleavage of the L-tryptophan (L-Trp) pyrrole ring and converts L-tryptophan to N-formyl-L-kynurenine. Catalyzes the oxidative cleavage of the indole moiety.</text>
</comment>
<feature type="binding site" evidence="1">
    <location>
        <begin position="36"/>
        <end position="40"/>
    </location>
    <ligand>
        <name>substrate</name>
    </ligand>
</feature>
<dbReference type="HAMAP" id="MF_01972">
    <property type="entry name" value="T23O"/>
    <property type="match status" value="1"/>
</dbReference>
<dbReference type="Proteomes" id="UP000233398">
    <property type="component" value="Unassembled WGS sequence"/>
</dbReference>
<dbReference type="GO" id="GO:0020037">
    <property type="term" value="F:heme binding"/>
    <property type="evidence" value="ECO:0007669"/>
    <property type="project" value="UniProtKB-UniRule"/>
</dbReference>
<name>A0A2N0VFZ7_9BACT</name>
<keyword evidence="1 2" id="KW-0223">Dioxygenase</keyword>
<keyword evidence="1" id="KW-0479">Metal-binding</keyword>
<accession>A0A2N0VFZ7</accession>
<dbReference type="GO" id="GO:0004833">
    <property type="term" value="F:L-tryptophan 2,3-dioxygenase activity"/>
    <property type="evidence" value="ECO:0007669"/>
    <property type="project" value="UniProtKB-UniRule"/>
</dbReference>
<sequence>MSESKSLTYTSYLKVKELLELQQPESKPEEHDEMLFIIIHQVYELWFKQIMHEFDKLRADLETGNTWGATKTMRRVLTILKTMVSQIDILETMTPLEFNSFRGFLQSASGFQSVQFREMEIVCGMRSKHIIDVHKDQPELQQNLLDREKEFTLWESFCKYLQHRGHDIEIPERVNEHGLVFEPSDHNQTELVNIMNNDPEAAMLCELFIDYDEGLMEWRYRHVKMVERTIGTKKGTGGSDGAGYLHRTLNNPIFPDLWAIRSKF</sequence>
<proteinExistence type="inferred from homology"/>
<evidence type="ECO:0000313" key="3">
    <source>
        <dbReference type="Proteomes" id="UP000233398"/>
    </source>
</evidence>
<comment type="caution">
    <text evidence="2">The sequence shown here is derived from an EMBL/GenBank/DDBJ whole genome shotgun (WGS) entry which is preliminary data.</text>
</comment>
<keyword evidence="1" id="KW-0823">Tryptophan catabolism</keyword>
<dbReference type="InterPro" id="IPR004981">
    <property type="entry name" value="Trp_2_3_dOase"/>
</dbReference>
<dbReference type="SUPFAM" id="SSF140959">
    <property type="entry name" value="Indolic compounds 2,3-dioxygenase-like"/>
    <property type="match status" value="1"/>
</dbReference>
<dbReference type="GO" id="GO:0019442">
    <property type="term" value="P:L-tryptophan catabolic process to acetyl-CoA"/>
    <property type="evidence" value="ECO:0007669"/>
    <property type="project" value="TreeGrafter"/>
</dbReference>
<dbReference type="Pfam" id="PF03301">
    <property type="entry name" value="Trp_dioxygenase"/>
    <property type="match status" value="2"/>
</dbReference>
<feature type="binding site" evidence="1">
    <location>
        <position position="236"/>
    </location>
    <ligand>
        <name>substrate</name>
    </ligand>
</feature>
<keyword evidence="1" id="KW-0560">Oxidoreductase</keyword>
<dbReference type="EC" id="1.13.11.11" evidence="1"/>
<comment type="catalytic activity">
    <reaction evidence="1">
        <text>L-tryptophan + O2 = N-formyl-L-kynurenine</text>
        <dbReference type="Rhea" id="RHEA:24536"/>
        <dbReference type="ChEBI" id="CHEBI:15379"/>
        <dbReference type="ChEBI" id="CHEBI:57912"/>
        <dbReference type="ChEBI" id="CHEBI:58629"/>
        <dbReference type="EC" id="1.13.11.11"/>
    </reaction>
</comment>
<gene>
    <name evidence="1" type="primary">kynA</name>
    <name evidence="2" type="ORF">CWD77_10850</name>
</gene>
<dbReference type="EMBL" id="PISP01000003">
    <property type="protein sequence ID" value="PKD43117.1"/>
    <property type="molecule type" value="Genomic_DNA"/>
</dbReference>
<comment type="pathway">
    <text evidence="1">Amino-acid degradation; L-tryptophan degradation via kynurenine pathway; L-kynurenine from L-tryptophan: step 1/2.</text>
</comment>
<keyword evidence="3" id="KW-1185">Reference proteome</keyword>
<organism evidence="2 3">
    <name type="scientific">Rhodohalobacter barkolensis</name>
    <dbReference type="NCBI Taxonomy" id="2053187"/>
    <lineage>
        <taxon>Bacteria</taxon>
        <taxon>Pseudomonadati</taxon>
        <taxon>Balneolota</taxon>
        <taxon>Balneolia</taxon>
        <taxon>Balneolales</taxon>
        <taxon>Balneolaceae</taxon>
        <taxon>Rhodohalobacter</taxon>
    </lineage>
</organism>
<dbReference type="InterPro" id="IPR037217">
    <property type="entry name" value="Trp/Indoleamine_2_3_dOase-like"/>
</dbReference>
<comment type="cofactor">
    <cofactor evidence="1">
        <name>heme</name>
        <dbReference type="ChEBI" id="CHEBI:30413"/>
    </cofactor>
    <text evidence="1">Binds 1 heme group per subunit.</text>
</comment>
<comment type="similarity">
    <text evidence="1">Belongs to the tryptophan 2,3-dioxygenase family.</text>
</comment>
<evidence type="ECO:0000313" key="2">
    <source>
        <dbReference type="EMBL" id="PKD43117.1"/>
    </source>
</evidence>
<comment type="caution">
    <text evidence="1">Lacks conserved residue(s) required for the propagation of feature annotation.</text>
</comment>
<feature type="binding site" description="axial binding residue" evidence="1">
    <location>
        <position position="222"/>
    </location>
    <ligand>
        <name>heme</name>
        <dbReference type="ChEBI" id="CHEBI:30413"/>
    </ligand>
    <ligandPart>
        <name>Fe</name>
        <dbReference type="ChEBI" id="CHEBI:18248"/>
    </ligandPart>
</feature>
<dbReference type="RefSeq" id="WP_101073591.1">
    <property type="nucleotide sequence ID" value="NZ_PISP01000003.1"/>
</dbReference>
<dbReference type="AlphaFoldDB" id="A0A2N0VFZ7"/>
<keyword evidence="1" id="KW-0349">Heme</keyword>